<sequence>MKKLLSSVVVLLLIIIMGFFLFLSSSHKTTGTIIGNYEADGEFKIWVIDDRSSRSEDIKGKSEEELEEGFQLSGTVYTIPNYVPGFIVSDLQVGKKVKIYFSGIVMQSAPSQADAYWVEILD</sequence>
<name>A0ABV8X8X3_9LACT</name>
<comment type="caution">
    <text evidence="1">The sequence shown here is derived from an EMBL/GenBank/DDBJ whole genome shotgun (WGS) entry which is preliminary data.</text>
</comment>
<keyword evidence="2" id="KW-1185">Reference proteome</keyword>
<reference evidence="2" key="1">
    <citation type="journal article" date="2019" name="Int. J. Syst. Evol. Microbiol.">
        <title>The Global Catalogue of Microorganisms (GCM) 10K type strain sequencing project: providing services to taxonomists for standard genome sequencing and annotation.</title>
        <authorList>
            <consortium name="The Broad Institute Genomics Platform"/>
            <consortium name="The Broad Institute Genome Sequencing Center for Infectious Disease"/>
            <person name="Wu L."/>
            <person name="Ma J."/>
        </authorList>
    </citation>
    <scope>NUCLEOTIDE SEQUENCE [LARGE SCALE GENOMIC DNA]</scope>
    <source>
        <strain evidence="2">CCUG 59778</strain>
    </source>
</reference>
<accession>A0ABV8X8X3</accession>
<dbReference type="Proteomes" id="UP001595817">
    <property type="component" value="Unassembled WGS sequence"/>
</dbReference>
<protein>
    <submittedName>
        <fullName evidence="1">DUF3221 domain-containing protein</fullName>
    </submittedName>
</protein>
<dbReference type="EMBL" id="JBHSEC010000020">
    <property type="protein sequence ID" value="MFC4411474.1"/>
    <property type="molecule type" value="Genomic_DNA"/>
</dbReference>
<dbReference type="Pfam" id="PF11518">
    <property type="entry name" value="DUF3221"/>
    <property type="match status" value="1"/>
</dbReference>
<proteinExistence type="predicted"/>
<dbReference type="InterPro" id="IPR021598">
    <property type="entry name" value="DUF3221"/>
</dbReference>
<evidence type="ECO:0000313" key="2">
    <source>
        <dbReference type="Proteomes" id="UP001595817"/>
    </source>
</evidence>
<evidence type="ECO:0000313" key="1">
    <source>
        <dbReference type="EMBL" id="MFC4411474.1"/>
    </source>
</evidence>
<organism evidence="1 2">
    <name type="scientific">Chungangia koreensis</name>
    <dbReference type="NCBI Taxonomy" id="752657"/>
    <lineage>
        <taxon>Bacteria</taxon>
        <taxon>Bacillati</taxon>
        <taxon>Bacillota</taxon>
        <taxon>Bacilli</taxon>
        <taxon>Lactobacillales</taxon>
        <taxon>Chungangia</taxon>
    </lineage>
</organism>
<gene>
    <name evidence="1" type="ORF">ACFOZY_13690</name>
</gene>
<dbReference type="RefSeq" id="WP_378156462.1">
    <property type="nucleotide sequence ID" value="NZ_JBHSEC010000020.1"/>
</dbReference>